<dbReference type="EMBL" id="BARU01031782">
    <property type="protein sequence ID" value="GAH63694.1"/>
    <property type="molecule type" value="Genomic_DNA"/>
</dbReference>
<evidence type="ECO:0000313" key="1">
    <source>
        <dbReference type="EMBL" id="GAH63694.1"/>
    </source>
</evidence>
<sequence>MSFQKNFNKVMYQIEKFLTYPQWRVDISTYSGGHFKDFYKKEEALEYAKNRGKGCFVDLINKKTKESIRISGPSKNKKKDPNCKHNWRTIGSASWYCTKCNAEFNLACEHGGSVACFACVSSLMKENEPFEDFLAKNSW</sequence>
<proteinExistence type="predicted"/>
<organism evidence="1">
    <name type="scientific">marine sediment metagenome</name>
    <dbReference type="NCBI Taxonomy" id="412755"/>
    <lineage>
        <taxon>unclassified sequences</taxon>
        <taxon>metagenomes</taxon>
        <taxon>ecological metagenomes</taxon>
    </lineage>
</organism>
<dbReference type="AlphaFoldDB" id="X1IC47"/>
<accession>X1IC47</accession>
<comment type="caution">
    <text evidence="1">The sequence shown here is derived from an EMBL/GenBank/DDBJ whole genome shotgun (WGS) entry which is preliminary data.</text>
</comment>
<name>X1IC47_9ZZZZ</name>
<gene>
    <name evidence="1" type="ORF">S03H2_50219</name>
</gene>
<protein>
    <submittedName>
        <fullName evidence="1">Uncharacterized protein</fullName>
    </submittedName>
</protein>
<reference evidence="1" key="1">
    <citation type="journal article" date="2014" name="Front. Microbiol.">
        <title>High frequency of phylogenetically diverse reductive dehalogenase-homologous genes in deep subseafloor sedimentary metagenomes.</title>
        <authorList>
            <person name="Kawai M."/>
            <person name="Futagami T."/>
            <person name="Toyoda A."/>
            <person name="Takaki Y."/>
            <person name="Nishi S."/>
            <person name="Hori S."/>
            <person name="Arai W."/>
            <person name="Tsubouchi T."/>
            <person name="Morono Y."/>
            <person name="Uchiyama I."/>
            <person name="Ito T."/>
            <person name="Fujiyama A."/>
            <person name="Inagaki F."/>
            <person name="Takami H."/>
        </authorList>
    </citation>
    <scope>NUCLEOTIDE SEQUENCE</scope>
    <source>
        <strain evidence="1">Expedition CK06-06</strain>
    </source>
</reference>